<dbReference type="PIRSF" id="PIRSF033563">
    <property type="entry name" value="UCP033563"/>
    <property type="match status" value="1"/>
</dbReference>
<reference evidence="1 2" key="1">
    <citation type="journal article" date="2012" name="Extremophiles">
        <title>Thermotomaculum hydrothermale gen. nov., sp. nov., a novel heterotrophic thermophile within the phylum Acidobacteria from a deep-sea hydrothermal vent chimney in the Southern Okinawa Trough.</title>
        <authorList>
            <person name="Izumi H."/>
            <person name="Nunoura T."/>
            <person name="Miyazaki M."/>
            <person name="Mino S."/>
            <person name="Toki T."/>
            <person name="Takai K."/>
            <person name="Sako Y."/>
            <person name="Sawabe T."/>
            <person name="Nakagawa S."/>
        </authorList>
    </citation>
    <scope>NUCLEOTIDE SEQUENCE [LARGE SCALE GENOMIC DNA]</scope>
    <source>
        <strain evidence="1 2">AC55</strain>
    </source>
</reference>
<accession>A0A7R6PM59</accession>
<proteinExistence type="predicted"/>
<dbReference type="RefSeq" id="WP_201328449.1">
    <property type="nucleotide sequence ID" value="NZ_AP017470.1"/>
</dbReference>
<dbReference type="InterPro" id="IPR008323">
    <property type="entry name" value="UCP033563"/>
</dbReference>
<dbReference type="PANTHER" id="PTHR36454:SF1">
    <property type="entry name" value="DUF1015 DOMAIN-CONTAINING PROTEIN"/>
    <property type="match status" value="1"/>
</dbReference>
<dbReference type="AlphaFoldDB" id="A0A7R6PM59"/>
<evidence type="ECO:0008006" key="3">
    <source>
        <dbReference type="Google" id="ProtNLM"/>
    </source>
</evidence>
<organism evidence="1 2">
    <name type="scientific">Thermotomaculum hydrothermale</name>
    <dbReference type="NCBI Taxonomy" id="981385"/>
    <lineage>
        <taxon>Bacteria</taxon>
        <taxon>Pseudomonadati</taxon>
        <taxon>Acidobacteriota</taxon>
        <taxon>Holophagae</taxon>
        <taxon>Thermotomaculales</taxon>
        <taxon>Thermotomaculaceae</taxon>
        <taxon>Thermotomaculum</taxon>
    </lineage>
</organism>
<dbReference type="Pfam" id="PF06245">
    <property type="entry name" value="DUF1015"/>
    <property type="match status" value="1"/>
</dbReference>
<keyword evidence="2" id="KW-1185">Reference proteome</keyword>
<dbReference type="KEGG" id="thyd:TTHT_0522"/>
<sequence length="412" mass="47854">MVRIKPFRGVRPQKEYVDKIASPPYDVVNTEEARELAKDNPLSFLHVVRPEIDLDPSVHIYDERVYQKAKENLEKLIKEGYLVQDGEEYLYVYRQQMGNHIQTGLVACAWADDYFEDRIKKHEFTREDKEKDRIKHVYTTNANTGPVFLTYKAQQDVDSIIEEVTKEAPEYHFTSDDGVIHTFWVIRDKKIIDELKSKFEQIPHVYIADGHHRSASGAKVREWKKKENPNHTGEEEYNYFLAVYFPHNQLQILPYNRAVKDLNGLSKENFLKKVEENFNIEKTGVKSPSKVHEISMYLDGEWYTITPKSHILNDDDPVKSLDVYILQEYLLAPILGIENPRKSERITFVGGIRGTEELEKLVNSGDYAVAFSMYPTTVEQLMNIADAGQVMPPKSTWFEPKLRSGLIVHLLD</sequence>
<dbReference type="EMBL" id="AP017470">
    <property type="protein sequence ID" value="BBB32108.1"/>
    <property type="molecule type" value="Genomic_DNA"/>
</dbReference>
<dbReference type="Proteomes" id="UP000595564">
    <property type="component" value="Chromosome"/>
</dbReference>
<name>A0A7R6PM59_9BACT</name>
<evidence type="ECO:0000313" key="1">
    <source>
        <dbReference type="EMBL" id="BBB32108.1"/>
    </source>
</evidence>
<dbReference type="PANTHER" id="PTHR36454">
    <property type="entry name" value="LMO2823 PROTEIN"/>
    <property type="match status" value="1"/>
</dbReference>
<gene>
    <name evidence="1" type="ORF">TTHT_0522</name>
</gene>
<evidence type="ECO:0000313" key="2">
    <source>
        <dbReference type="Proteomes" id="UP000595564"/>
    </source>
</evidence>
<protein>
    <recommendedName>
        <fullName evidence="3">DUF1015 domain-containing protein</fullName>
    </recommendedName>
</protein>